<sequence>MRLEGIRPSSFSGPPLVMFTLSLLILLAGVDLFPTYHSYFWVAWILLFASWGISAEVSGKTLVLKYAFGFLKIRISSEEIEEILILNRLEKGVLLRYAPKIGAVYAGSLIYALYRYFTLPEGLLLGRYLWIVGLIVLSSSMILSIIIPFRKTSYKMFGAVITLLIGSVLLWFKTWTLEWIPWLIPISMVTLLAVHDSSDYIVLKTRKGRYLLTSNAPGDKVEKAIKAIMEALSDD</sequence>
<feature type="transmembrane region" description="Helical" evidence="1">
    <location>
        <begin position="97"/>
        <end position="116"/>
    </location>
</feature>
<gene>
    <name evidence="2" type="ORF">ENL43_03955</name>
</gene>
<organism evidence="2">
    <name type="scientific">candidate division WOR-3 bacterium</name>
    <dbReference type="NCBI Taxonomy" id="2052148"/>
    <lineage>
        <taxon>Bacteria</taxon>
        <taxon>Bacteria division WOR-3</taxon>
    </lineage>
</organism>
<evidence type="ECO:0000256" key="1">
    <source>
        <dbReference type="SAM" id="Phobius"/>
    </source>
</evidence>
<reference evidence="2" key="1">
    <citation type="journal article" date="2020" name="mSystems">
        <title>Genome- and Community-Level Interaction Insights into Carbon Utilization and Element Cycling Functions of Hydrothermarchaeota in Hydrothermal Sediment.</title>
        <authorList>
            <person name="Zhou Z."/>
            <person name="Liu Y."/>
            <person name="Xu W."/>
            <person name="Pan J."/>
            <person name="Luo Z.H."/>
            <person name="Li M."/>
        </authorList>
    </citation>
    <scope>NUCLEOTIDE SEQUENCE [LARGE SCALE GENOMIC DNA]</scope>
    <source>
        <strain evidence="2">HyVt-96</strain>
    </source>
</reference>
<feature type="transmembrane region" description="Helical" evidence="1">
    <location>
        <begin position="128"/>
        <end position="149"/>
    </location>
</feature>
<accession>A0A7V5HP22</accession>
<keyword evidence="1" id="KW-1133">Transmembrane helix</keyword>
<dbReference type="Proteomes" id="UP000886050">
    <property type="component" value="Unassembled WGS sequence"/>
</dbReference>
<proteinExistence type="predicted"/>
<feature type="transmembrane region" description="Helical" evidence="1">
    <location>
        <begin position="39"/>
        <end position="57"/>
    </location>
</feature>
<comment type="caution">
    <text evidence="2">The sequence shown here is derived from an EMBL/GenBank/DDBJ whole genome shotgun (WGS) entry which is preliminary data.</text>
</comment>
<dbReference type="EMBL" id="DRTX01000207">
    <property type="protein sequence ID" value="HHF53500.1"/>
    <property type="molecule type" value="Genomic_DNA"/>
</dbReference>
<feature type="transmembrane region" description="Helical" evidence="1">
    <location>
        <begin position="156"/>
        <end position="173"/>
    </location>
</feature>
<dbReference type="AlphaFoldDB" id="A0A7V5HP22"/>
<evidence type="ECO:0000313" key="2">
    <source>
        <dbReference type="EMBL" id="HHF53500.1"/>
    </source>
</evidence>
<name>A0A7V5HP22_UNCW3</name>
<keyword evidence="1" id="KW-0472">Membrane</keyword>
<protein>
    <submittedName>
        <fullName evidence="2">Uncharacterized protein</fullName>
    </submittedName>
</protein>
<feature type="transmembrane region" description="Helical" evidence="1">
    <location>
        <begin position="12"/>
        <end position="33"/>
    </location>
</feature>
<keyword evidence="1" id="KW-0812">Transmembrane</keyword>